<evidence type="ECO:0000259" key="2">
    <source>
        <dbReference type="SMART" id="SM00226"/>
    </source>
</evidence>
<dbReference type="EMBL" id="FNLM01000034">
    <property type="protein sequence ID" value="SDU24670.1"/>
    <property type="molecule type" value="Genomic_DNA"/>
</dbReference>
<dbReference type="RefSeq" id="WP_074848757.1">
    <property type="nucleotide sequence ID" value="NZ_FNLM01000034.1"/>
</dbReference>
<dbReference type="Gene3D" id="3.40.50.2300">
    <property type="match status" value="1"/>
</dbReference>
<feature type="domain" description="Phosphotyrosine protein phosphatase I" evidence="2">
    <location>
        <begin position="5"/>
        <end position="133"/>
    </location>
</feature>
<evidence type="ECO:0000256" key="1">
    <source>
        <dbReference type="ARBA" id="ARBA00022849"/>
    </source>
</evidence>
<dbReference type="STRING" id="158898.SAMN04488548_134178"/>
<accession>A0A1H2GYI0</accession>
<dbReference type="GO" id="GO:0016740">
    <property type="term" value="F:transferase activity"/>
    <property type="evidence" value="ECO:0007669"/>
    <property type="project" value="UniProtKB-KW"/>
</dbReference>
<dbReference type="SMART" id="SM00226">
    <property type="entry name" value="LMWPc"/>
    <property type="match status" value="1"/>
</dbReference>
<name>A0A1H2GYI0_9ACTN</name>
<dbReference type="InterPro" id="IPR036196">
    <property type="entry name" value="Ptyr_pPase_sf"/>
</dbReference>
<dbReference type="PANTHER" id="PTHR43428:SF1">
    <property type="entry name" value="ARSENATE REDUCTASE"/>
    <property type="match status" value="1"/>
</dbReference>
<evidence type="ECO:0000313" key="3">
    <source>
        <dbReference type="EMBL" id="SDU24670.1"/>
    </source>
</evidence>
<reference evidence="3 4" key="1">
    <citation type="submission" date="2016-10" db="EMBL/GenBank/DDBJ databases">
        <authorList>
            <person name="de Groot N.N."/>
        </authorList>
    </citation>
    <scope>NUCLEOTIDE SEQUENCE [LARGE SCALE GENOMIC DNA]</scope>
    <source>
        <strain evidence="3 4">DSM 44215</strain>
    </source>
</reference>
<sequence>MPDSIKVLFVCVSNRGKSVMAERLTPTITDRIDASSAGTEAKTNGLVNDLSAQVLAEVGAHVTGHQPRQLSDELMRAADLVVVVGPAEVEAPAGVELEVWLTDEPSERGIDGIERMRLIRDDITARIGALADRLEQ</sequence>
<protein>
    <submittedName>
        <fullName evidence="3">Arsenate-mycothiol transferase</fullName>
    </submittedName>
</protein>
<dbReference type="Pfam" id="PF01451">
    <property type="entry name" value="LMWPc"/>
    <property type="match status" value="1"/>
</dbReference>
<evidence type="ECO:0000313" key="4">
    <source>
        <dbReference type="Proteomes" id="UP000183180"/>
    </source>
</evidence>
<proteinExistence type="predicted"/>
<dbReference type="SUPFAM" id="SSF52788">
    <property type="entry name" value="Phosphotyrosine protein phosphatases I"/>
    <property type="match status" value="1"/>
</dbReference>
<dbReference type="Proteomes" id="UP000183180">
    <property type="component" value="Unassembled WGS sequence"/>
</dbReference>
<dbReference type="AlphaFoldDB" id="A0A1H2GYI0"/>
<dbReference type="OrthoDB" id="9799372at2"/>
<dbReference type="InterPro" id="IPR023485">
    <property type="entry name" value="Ptyr_pPase"/>
</dbReference>
<gene>
    <name evidence="3" type="ORF">SAMN04488548_134178</name>
</gene>
<keyword evidence="3" id="KW-0808">Transferase</keyword>
<organism evidence="3 4">
    <name type="scientific">Gordonia westfalica</name>
    <dbReference type="NCBI Taxonomy" id="158898"/>
    <lineage>
        <taxon>Bacteria</taxon>
        <taxon>Bacillati</taxon>
        <taxon>Actinomycetota</taxon>
        <taxon>Actinomycetes</taxon>
        <taxon>Mycobacteriales</taxon>
        <taxon>Gordoniaceae</taxon>
        <taxon>Gordonia</taxon>
    </lineage>
</organism>
<dbReference type="PANTHER" id="PTHR43428">
    <property type="entry name" value="ARSENATE REDUCTASE"/>
    <property type="match status" value="1"/>
</dbReference>
<dbReference type="GO" id="GO:0046685">
    <property type="term" value="P:response to arsenic-containing substance"/>
    <property type="evidence" value="ECO:0007669"/>
    <property type="project" value="UniProtKB-KW"/>
</dbReference>
<keyword evidence="1" id="KW-0059">Arsenical resistance</keyword>